<organism evidence="1 2">
    <name type="scientific">Vaccinium darrowii</name>
    <dbReference type="NCBI Taxonomy" id="229202"/>
    <lineage>
        <taxon>Eukaryota</taxon>
        <taxon>Viridiplantae</taxon>
        <taxon>Streptophyta</taxon>
        <taxon>Embryophyta</taxon>
        <taxon>Tracheophyta</taxon>
        <taxon>Spermatophyta</taxon>
        <taxon>Magnoliopsida</taxon>
        <taxon>eudicotyledons</taxon>
        <taxon>Gunneridae</taxon>
        <taxon>Pentapetalae</taxon>
        <taxon>asterids</taxon>
        <taxon>Ericales</taxon>
        <taxon>Ericaceae</taxon>
        <taxon>Vaccinioideae</taxon>
        <taxon>Vaccinieae</taxon>
        <taxon>Vaccinium</taxon>
    </lineage>
</organism>
<protein>
    <submittedName>
        <fullName evidence="1">Uncharacterized protein</fullName>
    </submittedName>
</protein>
<accession>A0ACB7YSK4</accession>
<gene>
    <name evidence="1" type="ORF">Vadar_033156</name>
</gene>
<dbReference type="EMBL" id="CM037161">
    <property type="protein sequence ID" value="KAH7856137.1"/>
    <property type="molecule type" value="Genomic_DNA"/>
</dbReference>
<keyword evidence="2" id="KW-1185">Reference proteome</keyword>
<reference evidence="1 2" key="1">
    <citation type="journal article" date="2021" name="Hortic Res">
        <title>High-quality reference genome and annotation aids understanding of berry development for evergreen blueberry (Vaccinium darrowii).</title>
        <authorList>
            <person name="Yu J."/>
            <person name="Hulse-Kemp A.M."/>
            <person name="Babiker E."/>
            <person name="Staton M."/>
        </authorList>
    </citation>
    <scope>NUCLEOTIDE SEQUENCE [LARGE SCALE GENOMIC DNA]</scope>
    <source>
        <strain evidence="2">cv. NJ 8807/NJ 8810</strain>
        <tissue evidence="1">Young leaf</tissue>
    </source>
</reference>
<proteinExistence type="predicted"/>
<evidence type="ECO:0000313" key="1">
    <source>
        <dbReference type="EMBL" id="KAH7856137.1"/>
    </source>
</evidence>
<sequence>MKKREQTLFCTCAGLASPVDLTCETCGRSSIEGMRHSPENMLDSSNLEFTNCRDHELTWKVKKGFRSSSRRPRKPVRTLNVGVQHGDKSSRRGKPSVAESEKLGVAVLGRRFAEKPENVPIKKRKPLLQSPSIPPRTPSPHREESLSSQPSSSPQPDDFDQKKENKGISTPWWFSDDSCFPMAVQLSMQNDFVNRKRSKVSNGKLGYTEDFSGIALLAAAACDSSIRDDVHEVKKGPTVDDFLMPEGIVSSMSATPFEKTTSSSESANQFLKESMHEESIDDAVIQDKSVVVLQNSLDKGETAGKSSSPKKDVRLHWDLNTVMEAWELPSDDVNTGSQRNGLEDTADNSVRGENPEKLEGCASYREPVQDPEQLKYSAARAEVSTQVISKDKSLDTFLLHGSEPISNRALAEQKMNSSPTSVIIQTGEASSGSSATQLGQKVFMESVDLGKHDVCTKTLDLLGNRTSPTELVSSATCQMSDEEYYASKCGNSGHSNASPVHGNSGIDATFGEGQPVVAFDVEKKQDKAPTALLMDSSFHCEMKELTPTYYECFGKVDLADPIDDRKGFDVSHGGLGPTDSVEKMSQMTQIEGGYESPFEDGELRESVAYSYEENDVDGETECVDYYSDCRDGDEFNAASQCMSKFGSDGYVNGSNGGFPVKELQCGRANPLKESNHSSSLIKCSGQYHLPEGFECSTGRTCEANNIGTEKIFASESMEGHLVVGSSAAEVGSRASRGIFSSNFEGTSCSDALQRKHNVYMQRARHDTSFQAGRTFGSEKYLERDRPLQRQNQGDSRNYYQTGYTQGTRYPRPRSIANSGSKIDGLTFHDQRRFTNYSSKDEYRPIMRQRSPAESDDGFSASRRMVAARENIDHNRSRGRGRIYGQGFSRVPREEYDGPMSNNPASFSTRPRYFSRRERSFSPILGRGASFSGPRRNSRSRSRSRSPLTFRARRDRNMVVRRLSRSPEFRSDARMGRGRMPFQKSNYAADEEDGLISPPRTHFSPQRHPRWINDENRESNNFVDRKPPGRLFGARQKFDLGGSRGRTKSDECFRPMMRAGRFTEHAADGGDREHNYNGGNRERTKYHDKFENIEKHHGMRHCNTSGAMRRFRIDEKGCSMLRNTLNEESCIKGTDRRDIQRSAREGRSPFRYSSERMYASGPNSSRICDSNDDVTPSRG</sequence>
<evidence type="ECO:0000313" key="2">
    <source>
        <dbReference type="Proteomes" id="UP000828048"/>
    </source>
</evidence>
<name>A0ACB7YSK4_9ERIC</name>
<comment type="caution">
    <text evidence="1">The sequence shown here is derived from an EMBL/GenBank/DDBJ whole genome shotgun (WGS) entry which is preliminary data.</text>
</comment>
<dbReference type="Proteomes" id="UP000828048">
    <property type="component" value="Chromosome 11"/>
</dbReference>